<accession>A0A0C2WEB1</accession>
<evidence type="ECO:0000313" key="2">
    <source>
        <dbReference type="EMBL" id="KIL54383.1"/>
    </source>
</evidence>
<organism evidence="2 3">
    <name type="scientific">Amanita muscaria (strain Koide BX008)</name>
    <dbReference type="NCBI Taxonomy" id="946122"/>
    <lineage>
        <taxon>Eukaryota</taxon>
        <taxon>Fungi</taxon>
        <taxon>Dikarya</taxon>
        <taxon>Basidiomycota</taxon>
        <taxon>Agaricomycotina</taxon>
        <taxon>Agaricomycetes</taxon>
        <taxon>Agaricomycetidae</taxon>
        <taxon>Agaricales</taxon>
        <taxon>Pluteineae</taxon>
        <taxon>Amanitaceae</taxon>
        <taxon>Amanita</taxon>
    </lineage>
</organism>
<feature type="compositionally biased region" description="Polar residues" evidence="1">
    <location>
        <begin position="21"/>
        <end position="30"/>
    </location>
</feature>
<protein>
    <submittedName>
        <fullName evidence="2">Uncharacterized protein</fullName>
    </submittedName>
</protein>
<dbReference type="InParanoid" id="A0A0C2WEB1"/>
<proteinExistence type="predicted"/>
<dbReference type="Proteomes" id="UP000054549">
    <property type="component" value="Unassembled WGS sequence"/>
</dbReference>
<evidence type="ECO:0000313" key="3">
    <source>
        <dbReference type="Proteomes" id="UP000054549"/>
    </source>
</evidence>
<dbReference type="HOGENOM" id="CLU_1165577_0_0_1"/>
<feature type="compositionally biased region" description="Basic and acidic residues" evidence="1">
    <location>
        <begin position="123"/>
        <end position="145"/>
    </location>
</feature>
<keyword evidence="3" id="KW-1185">Reference proteome</keyword>
<sequence>MDIDVDRMPSSSSKVPPDLPEQTQDGNTPSLAYKSDIKYERTFHERPDRHGPRRDSGGRSNEHRAAASGSVLKLTGLNSYRHTMPDGRPESSRAECASVPNKELYDRPINMAMQNLANFERRSVAARSSERPEYARENEEHNEQRKRLRPIRPYHISISPSRHVPLTLDSDGIGGRDLVAWGKNLDGELGNGKKVSVGVPKTMEGEDGERLMLVSKKTGAVRIEQRPAASTPLSFWKC</sequence>
<dbReference type="EMBL" id="KN818775">
    <property type="protein sequence ID" value="KIL54383.1"/>
    <property type="molecule type" value="Genomic_DNA"/>
</dbReference>
<reference evidence="2 3" key="1">
    <citation type="submission" date="2014-04" db="EMBL/GenBank/DDBJ databases">
        <title>Evolutionary Origins and Diversification of the Mycorrhizal Mutualists.</title>
        <authorList>
            <consortium name="DOE Joint Genome Institute"/>
            <consortium name="Mycorrhizal Genomics Consortium"/>
            <person name="Kohler A."/>
            <person name="Kuo A."/>
            <person name="Nagy L.G."/>
            <person name="Floudas D."/>
            <person name="Copeland A."/>
            <person name="Barry K.W."/>
            <person name="Cichocki N."/>
            <person name="Veneault-Fourrey C."/>
            <person name="LaButti K."/>
            <person name="Lindquist E.A."/>
            <person name="Lipzen A."/>
            <person name="Lundell T."/>
            <person name="Morin E."/>
            <person name="Murat C."/>
            <person name="Riley R."/>
            <person name="Ohm R."/>
            <person name="Sun H."/>
            <person name="Tunlid A."/>
            <person name="Henrissat B."/>
            <person name="Grigoriev I.V."/>
            <person name="Hibbett D.S."/>
            <person name="Martin F."/>
        </authorList>
    </citation>
    <scope>NUCLEOTIDE SEQUENCE [LARGE SCALE GENOMIC DNA]</scope>
    <source>
        <strain evidence="2 3">Koide BX008</strain>
    </source>
</reference>
<dbReference type="OrthoDB" id="10256179at2759"/>
<dbReference type="AlphaFoldDB" id="A0A0C2WEB1"/>
<gene>
    <name evidence="2" type="ORF">M378DRAFT_1056668</name>
</gene>
<evidence type="ECO:0000256" key="1">
    <source>
        <dbReference type="SAM" id="MobiDB-lite"/>
    </source>
</evidence>
<feature type="region of interest" description="Disordered" evidence="1">
    <location>
        <begin position="123"/>
        <end position="147"/>
    </location>
</feature>
<feature type="region of interest" description="Disordered" evidence="1">
    <location>
        <begin position="1"/>
        <end position="74"/>
    </location>
</feature>
<feature type="compositionally biased region" description="Basic and acidic residues" evidence="1">
    <location>
        <begin position="35"/>
        <end position="65"/>
    </location>
</feature>
<name>A0A0C2WEB1_AMAMK</name>